<evidence type="ECO:0000313" key="2">
    <source>
        <dbReference type="EMBL" id="EYU39296.1"/>
    </source>
</evidence>
<dbReference type="Proteomes" id="UP000030748">
    <property type="component" value="Unassembled WGS sequence"/>
</dbReference>
<keyword evidence="3" id="KW-1185">Reference proteome</keyword>
<sequence length="160" mass="18724">MLFNFFFYTTTQSLLLQPNSEKKKKKKGGGIKSRYQNRRRRRRATPNDVVSLIAESAPEVGFEYLHHADELFHLLQAEAQLGFPRPGSLEPRLRLGEPLSQILHHYRIFVLHRRPESQGIFSRRQSLSAVAHGTIALDWFELNLLLRKLYLDLWEGEKKN</sequence>
<protein>
    <submittedName>
        <fullName evidence="2">Uncharacterized protein</fullName>
    </submittedName>
</protein>
<evidence type="ECO:0000313" key="3">
    <source>
        <dbReference type="Proteomes" id="UP000030748"/>
    </source>
</evidence>
<dbReference type="AlphaFoldDB" id="A0A022RGF3"/>
<proteinExistence type="predicted"/>
<name>A0A022RGF3_ERYGU</name>
<evidence type="ECO:0000256" key="1">
    <source>
        <dbReference type="SAM" id="MobiDB-lite"/>
    </source>
</evidence>
<dbReference type="EMBL" id="KI630450">
    <property type="protein sequence ID" value="EYU39296.1"/>
    <property type="molecule type" value="Genomic_DNA"/>
</dbReference>
<accession>A0A022RGF3</accession>
<organism evidence="2 3">
    <name type="scientific">Erythranthe guttata</name>
    <name type="common">Yellow monkey flower</name>
    <name type="synonym">Mimulus guttatus</name>
    <dbReference type="NCBI Taxonomy" id="4155"/>
    <lineage>
        <taxon>Eukaryota</taxon>
        <taxon>Viridiplantae</taxon>
        <taxon>Streptophyta</taxon>
        <taxon>Embryophyta</taxon>
        <taxon>Tracheophyta</taxon>
        <taxon>Spermatophyta</taxon>
        <taxon>Magnoliopsida</taxon>
        <taxon>eudicotyledons</taxon>
        <taxon>Gunneridae</taxon>
        <taxon>Pentapetalae</taxon>
        <taxon>asterids</taxon>
        <taxon>lamiids</taxon>
        <taxon>Lamiales</taxon>
        <taxon>Phrymaceae</taxon>
        <taxon>Erythranthe</taxon>
    </lineage>
</organism>
<gene>
    <name evidence="2" type="ORF">MIMGU_mgv1a015360mg</name>
</gene>
<feature type="region of interest" description="Disordered" evidence="1">
    <location>
        <begin position="18"/>
        <end position="46"/>
    </location>
</feature>
<feature type="compositionally biased region" description="Basic residues" evidence="1">
    <location>
        <begin position="22"/>
        <end position="44"/>
    </location>
</feature>
<reference evidence="2 3" key="1">
    <citation type="journal article" date="2013" name="Proc. Natl. Acad. Sci. U.S.A.">
        <title>Fine-scale variation in meiotic recombination in Mimulus inferred from population shotgun sequencing.</title>
        <authorList>
            <person name="Hellsten U."/>
            <person name="Wright K.M."/>
            <person name="Jenkins J."/>
            <person name="Shu S."/>
            <person name="Yuan Y."/>
            <person name="Wessler S.R."/>
            <person name="Schmutz J."/>
            <person name="Willis J.H."/>
            <person name="Rokhsar D.S."/>
        </authorList>
    </citation>
    <scope>NUCLEOTIDE SEQUENCE [LARGE SCALE GENOMIC DNA]</scope>
    <source>
        <strain evidence="3">cv. DUN x IM62</strain>
    </source>
</reference>